<protein>
    <recommendedName>
        <fullName evidence="3">Class I SAM-dependent methyltransferase</fullName>
    </recommendedName>
</protein>
<gene>
    <name evidence="1" type="ORF">ORQ98_17270</name>
</gene>
<dbReference type="InterPro" id="IPR029063">
    <property type="entry name" value="SAM-dependent_MTases_sf"/>
</dbReference>
<dbReference type="RefSeq" id="WP_274690042.1">
    <property type="nucleotide sequence ID" value="NZ_JAPMOU010000023.1"/>
</dbReference>
<comment type="caution">
    <text evidence="1">The sequence shown here is derived from an EMBL/GenBank/DDBJ whole genome shotgun (WGS) entry which is preliminary data.</text>
</comment>
<accession>A0ABT5UDW2</accession>
<dbReference type="EMBL" id="JAPMOU010000023">
    <property type="protein sequence ID" value="MDE1463707.1"/>
    <property type="molecule type" value="Genomic_DNA"/>
</dbReference>
<sequence>MAIRKKDIIHLYKTYYMDRENEQVDLFQLLKQEFSIVNAVYPGSYVQISPAFVYPQVVFIDADKNAIKFFKDNDRIINLINSRKEYDTIPNITFYGRDYNNPIKELLGLFDLLISQYAGFISSCCKQYLKVGGYLLANDSHGDAGLASIDNDYKLVATIRESNGKYKLSFNDLDKYFIPKQDIAITKEYLYKVGKGLSYTNKASLYVFQRVM</sequence>
<keyword evidence="2" id="KW-1185">Reference proteome</keyword>
<dbReference type="SUPFAM" id="SSF53335">
    <property type="entry name" value="S-adenosyl-L-methionine-dependent methyltransferases"/>
    <property type="match status" value="1"/>
</dbReference>
<dbReference type="Proteomes" id="UP001528823">
    <property type="component" value="Unassembled WGS sequence"/>
</dbReference>
<evidence type="ECO:0000313" key="1">
    <source>
        <dbReference type="EMBL" id="MDE1463707.1"/>
    </source>
</evidence>
<name>A0ABT5UDW2_9GAMM</name>
<organism evidence="1 2">
    <name type="scientific">Spartinivicinus poritis</name>
    <dbReference type="NCBI Taxonomy" id="2994640"/>
    <lineage>
        <taxon>Bacteria</taxon>
        <taxon>Pseudomonadati</taxon>
        <taxon>Pseudomonadota</taxon>
        <taxon>Gammaproteobacteria</taxon>
        <taxon>Oceanospirillales</taxon>
        <taxon>Zooshikellaceae</taxon>
        <taxon>Spartinivicinus</taxon>
    </lineage>
</organism>
<reference evidence="1 2" key="1">
    <citation type="submission" date="2022-11" db="EMBL/GenBank/DDBJ databases">
        <title>Spartinivicinus poritis sp. nov., isolated from scleractinian coral Porites lutea.</title>
        <authorList>
            <person name="Zhang G."/>
            <person name="Cai L."/>
            <person name="Wei Q."/>
        </authorList>
    </citation>
    <scope>NUCLEOTIDE SEQUENCE [LARGE SCALE GENOMIC DNA]</scope>
    <source>
        <strain evidence="1 2">A2-2</strain>
    </source>
</reference>
<evidence type="ECO:0008006" key="3">
    <source>
        <dbReference type="Google" id="ProtNLM"/>
    </source>
</evidence>
<proteinExistence type="predicted"/>
<evidence type="ECO:0000313" key="2">
    <source>
        <dbReference type="Proteomes" id="UP001528823"/>
    </source>
</evidence>